<feature type="domain" description="EGF-like" evidence="17">
    <location>
        <begin position="166"/>
        <end position="199"/>
    </location>
</feature>
<feature type="transmembrane region" description="Helical" evidence="15">
    <location>
        <begin position="478"/>
        <end position="505"/>
    </location>
</feature>
<dbReference type="InterPro" id="IPR000742">
    <property type="entry name" value="EGF"/>
</dbReference>
<organism evidence="18">
    <name type="scientific">Amphimedon queenslandica</name>
    <name type="common">Sponge</name>
    <dbReference type="NCBI Taxonomy" id="400682"/>
    <lineage>
        <taxon>Eukaryota</taxon>
        <taxon>Metazoa</taxon>
        <taxon>Porifera</taxon>
        <taxon>Demospongiae</taxon>
        <taxon>Heteroscleromorpha</taxon>
        <taxon>Haplosclerida</taxon>
        <taxon>Niphatidae</taxon>
        <taxon>Amphimedon</taxon>
    </lineage>
</organism>
<comment type="subcellular location">
    <subcellularLocation>
        <location evidence="1">Apical cell membrane</location>
        <topology evidence="1">Single-pass type I membrane protein</topology>
    </subcellularLocation>
</comment>
<sequence length="535" mass="56166">MTSLLFSLLFLLFSSSVRGQCSNITMPMVLSIVNQNYPVGEGGSANTSINHWYVTCTASGGSFGTFSSSSIIANVTVHVPDLGIDLVALDTSCSSGEWILSGSLAFPSDTQFAARLNATQRVNCRRCRLGISNYDPLTNCVDCYQDCSVGTTYCTNSGCCPYYSIDTNSCTNECGSNQHPNSSTFICQCDEFYTGSDCSNCSIVCQNGGVRNSTSCSCTCTSGYTGATCTEDINECTTSPSPVCRNGGSCSNTAGGYECVCALGYTGPDCVINIDDCDPDPCVNGTCSDGINGYTCSCAAGFTGKNCDVNINECDGNPCNNGGTCTDGINRYICTCTSQYNGTTCDDDVNECQTNPPYGPCLNGGSCDNEVGGFSCRCEGPWTGGLCDQCTIGENCVTGDCDPTSFTCTQCEDQYSLVNGTCVSCSVKDCTSCTYKDNCTSCANSLVPSDEGRICSPPIVVSPPTREPGRGSGLNTGAIIGIIAAFLIILIIIAIIIAVVIVVLAKVNKEKPPTYKVKTQNDPDKEIILTKISNI</sequence>
<dbReference type="GO" id="GO:0008593">
    <property type="term" value="P:regulation of Notch signaling pathway"/>
    <property type="evidence" value="ECO:0007669"/>
    <property type="project" value="UniProtKB-ARBA"/>
</dbReference>
<evidence type="ECO:0000256" key="3">
    <source>
        <dbReference type="ARBA" id="ARBA00022475"/>
    </source>
</evidence>
<keyword evidence="6 15" id="KW-0812">Transmembrane</keyword>
<evidence type="ECO:0000256" key="10">
    <source>
        <dbReference type="ARBA" id="ARBA00022989"/>
    </source>
</evidence>
<dbReference type="GO" id="GO:0016324">
    <property type="term" value="C:apical plasma membrane"/>
    <property type="evidence" value="ECO:0007669"/>
    <property type="project" value="UniProtKB-SubCell"/>
</dbReference>
<reference evidence="19" key="1">
    <citation type="journal article" date="2010" name="Nature">
        <title>The Amphimedon queenslandica genome and the evolution of animal complexity.</title>
        <authorList>
            <person name="Srivastava M."/>
            <person name="Simakov O."/>
            <person name="Chapman J."/>
            <person name="Fahey B."/>
            <person name="Gauthier M.E."/>
            <person name="Mitros T."/>
            <person name="Richards G.S."/>
            <person name="Conaco C."/>
            <person name="Dacre M."/>
            <person name="Hellsten U."/>
            <person name="Larroux C."/>
            <person name="Putnam N.H."/>
            <person name="Stanke M."/>
            <person name="Adamska M."/>
            <person name="Darling A."/>
            <person name="Degnan S.M."/>
            <person name="Oakley T.H."/>
            <person name="Plachetzki D.C."/>
            <person name="Zhai Y."/>
            <person name="Adamski M."/>
            <person name="Calcino A."/>
            <person name="Cummins S.F."/>
            <person name="Goodstein D.M."/>
            <person name="Harris C."/>
            <person name="Jackson D.J."/>
            <person name="Leys S.P."/>
            <person name="Shu S."/>
            <person name="Woodcroft B.J."/>
            <person name="Vervoort M."/>
            <person name="Kosik K.S."/>
            <person name="Manning G."/>
            <person name="Degnan B.M."/>
            <person name="Rokhsar D.S."/>
        </authorList>
    </citation>
    <scope>NUCLEOTIDE SEQUENCE [LARGE SCALE GENOMIC DNA]</scope>
</reference>
<dbReference type="Gene3D" id="2.10.25.10">
    <property type="entry name" value="Laminin"/>
    <property type="match status" value="5"/>
</dbReference>
<dbReference type="KEGG" id="aqu:105313675"/>
<dbReference type="OrthoDB" id="283575at2759"/>
<dbReference type="AlphaFoldDB" id="A0A1X7UB57"/>
<protein>
    <recommendedName>
        <fullName evidence="17">EGF-like domain-containing protein</fullName>
    </recommendedName>
</protein>
<keyword evidence="10 15" id="KW-1133">Transmembrane helix</keyword>
<dbReference type="FunFam" id="2.10.25.10:FF:000565">
    <property type="entry name" value="Predicted protein"/>
    <property type="match status" value="1"/>
</dbReference>
<dbReference type="PROSITE" id="PS01186">
    <property type="entry name" value="EGF_2"/>
    <property type="match status" value="2"/>
</dbReference>
<feature type="disulfide bond" evidence="14">
    <location>
        <begin position="189"/>
        <end position="198"/>
    </location>
</feature>
<keyword evidence="4 14" id="KW-0245">EGF-like domain</keyword>
<feature type="chain" id="PRO_5012665727" description="EGF-like domain-containing protein" evidence="16">
    <location>
        <begin position="20"/>
        <end position="535"/>
    </location>
</feature>
<dbReference type="GO" id="GO:0003002">
    <property type="term" value="P:regionalization"/>
    <property type="evidence" value="ECO:0007669"/>
    <property type="project" value="UniProtKB-ARBA"/>
</dbReference>
<gene>
    <name evidence="18" type="primary">105313675</name>
</gene>
<keyword evidence="8" id="KW-0677">Repeat</keyword>
<feature type="disulfide bond" evidence="14">
    <location>
        <begin position="261"/>
        <end position="270"/>
    </location>
</feature>
<evidence type="ECO:0000313" key="19">
    <source>
        <dbReference type="Proteomes" id="UP000007879"/>
    </source>
</evidence>
<dbReference type="GO" id="GO:0007219">
    <property type="term" value="P:Notch signaling pathway"/>
    <property type="evidence" value="ECO:0007669"/>
    <property type="project" value="TreeGrafter"/>
</dbReference>
<dbReference type="Pfam" id="PF12661">
    <property type="entry name" value="hEGF"/>
    <property type="match status" value="2"/>
</dbReference>
<dbReference type="CDD" id="cd00054">
    <property type="entry name" value="EGF_CA"/>
    <property type="match status" value="4"/>
</dbReference>
<dbReference type="EnsemblMetazoa" id="XM_019999649.1">
    <property type="protein sequence ID" value="XP_019855208.1"/>
    <property type="gene ID" value="LOC105313675"/>
</dbReference>
<dbReference type="SMART" id="SM00181">
    <property type="entry name" value="EGF"/>
    <property type="match status" value="6"/>
</dbReference>
<evidence type="ECO:0000256" key="7">
    <source>
        <dbReference type="ARBA" id="ARBA00022729"/>
    </source>
</evidence>
<keyword evidence="9" id="KW-0221">Differentiation</keyword>
<feature type="disulfide bond" evidence="14">
    <location>
        <begin position="378"/>
        <end position="387"/>
    </location>
</feature>
<dbReference type="FunFam" id="2.10.25.10:FF:000122">
    <property type="entry name" value="Protein crumbs homolog 2"/>
    <property type="match status" value="1"/>
</dbReference>
<dbReference type="FunFam" id="2.10.25.10:FF:000125">
    <property type="entry name" value="Neurogenic locus notch protein-like"/>
    <property type="match status" value="1"/>
</dbReference>
<evidence type="ECO:0000256" key="2">
    <source>
        <dbReference type="ARBA" id="ARBA00022473"/>
    </source>
</evidence>
<dbReference type="PANTHER" id="PTHR45836:SF13">
    <property type="entry name" value="PROTEIN CRUMBS"/>
    <property type="match status" value="1"/>
</dbReference>
<dbReference type="InterPro" id="IPR049883">
    <property type="entry name" value="NOTCH1_EGF-like"/>
</dbReference>
<evidence type="ECO:0000256" key="12">
    <source>
        <dbReference type="ARBA" id="ARBA00023157"/>
    </source>
</evidence>
<dbReference type="GO" id="GO:0043235">
    <property type="term" value="C:receptor complex"/>
    <property type="evidence" value="ECO:0007669"/>
    <property type="project" value="TreeGrafter"/>
</dbReference>
<keyword evidence="2" id="KW-0217">Developmental protein</keyword>
<evidence type="ECO:0000256" key="16">
    <source>
        <dbReference type="SAM" id="SignalP"/>
    </source>
</evidence>
<dbReference type="GO" id="GO:0080090">
    <property type="term" value="P:regulation of primary metabolic process"/>
    <property type="evidence" value="ECO:0007669"/>
    <property type="project" value="UniProtKB-ARBA"/>
</dbReference>
<dbReference type="PANTHER" id="PTHR45836">
    <property type="entry name" value="SLIT HOMOLOG"/>
    <property type="match status" value="1"/>
</dbReference>
<evidence type="ECO:0000256" key="1">
    <source>
        <dbReference type="ARBA" id="ARBA00004247"/>
    </source>
</evidence>
<keyword evidence="5" id="KW-0597">Phosphoprotein</keyword>
<dbReference type="InterPro" id="IPR001881">
    <property type="entry name" value="EGF-like_Ca-bd_dom"/>
</dbReference>
<reference evidence="18" key="2">
    <citation type="submission" date="2017-05" db="UniProtKB">
        <authorList>
            <consortium name="EnsemblMetazoa"/>
        </authorList>
    </citation>
    <scope>IDENTIFICATION</scope>
</reference>
<evidence type="ECO:0000256" key="9">
    <source>
        <dbReference type="ARBA" id="ARBA00022782"/>
    </source>
</evidence>
<dbReference type="InParanoid" id="A0A1X7UB57"/>
<dbReference type="GO" id="GO:0009986">
    <property type="term" value="C:cell surface"/>
    <property type="evidence" value="ECO:0007669"/>
    <property type="project" value="TreeGrafter"/>
</dbReference>
<comment type="caution">
    <text evidence="14">Lacks conserved residue(s) required for the propagation of feature annotation.</text>
</comment>
<feature type="signal peptide" evidence="16">
    <location>
        <begin position="1"/>
        <end position="19"/>
    </location>
</feature>
<evidence type="ECO:0000256" key="13">
    <source>
        <dbReference type="ARBA" id="ARBA00023180"/>
    </source>
</evidence>
<keyword evidence="12 14" id="KW-1015">Disulfide bond</keyword>
<dbReference type="Proteomes" id="UP000007879">
    <property type="component" value="Unassembled WGS sequence"/>
</dbReference>
<dbReference type="SUPFAM" id="SSF57184">
    <property type="entry name" value="Growth factor receptor domain"/>
    <property type="match status" value="1"/>
</dbReference>
<feature type="disulfide bond" evidence="14">
    <location>
        <begin position="277"/>
        <end position="287"/>
    </location>
</feature>
<evidence type="ECO:0000256" key="11">
    <source>
        <dbReference type="ARBA" id="ARBA00023136"/>
    </source>
</evidence>
<dbReference type="STRING" id="400682.A0A1X7UB57"/>
<dbReference type="InterPro" id="IPR051355">
    <property type="entry name" value="Notch/Slit_guidance"/>
</dbReference>
<evidence type="ECO:0000256" key="5">
    <source>
        <dbReference type="ARBA" id="ARBA00022553"/>
    </source>
</evidence>
<dbReference type="GO" id="GO:0005509">
    <property type="term" value="F:calcium ion binding"/>
    <property type="evidence" value="ECO:0007669"/>
    <property type="project" value="InterPro"/>
</dbReference>
<dbReference type="GO" id="GO:0051241">
    <property type="term" value="P:negative regulation of multicellular organismal process"/>
    <property type="evidence" value="ECO:0007669"/>
    <property type="project" value="UniProtKB-ARBA"/>
</dbReference>
<evidence type="ECO:0000256" key="8">
    <source>
        <dbReference type="ARBA" id="ARBA00022737"/>
    </source>
</evidence>
<evidence type="ECO:0000256" key="15">
    <source>
        <dbReference type="SAM" id="Phobius"/>
    </source>
</evidence>
<dbReference type="InterPro" id="IPR009030">
    <property type="entry name" value="Growth_fac_rcpt_cys_sf"/>
</dbReference>
<feature type="disulfide bond" evidence="14">
    <location>
        <begin position="336"/>
        <end position="345"/>
    </location>
</feature>
<proteinExistence type="predicted"/>
<name>A0A1X7UB57_AMPQE</name>
<evidence type="ECO:0000259" key="17">
    <source>
        <dbReference type="PROSITE" id="PS50026"/>
    </source>
</evidence>
<dbReference type="SUPFAM" id="SSF57196">
    <property type="entry name" value="EGF/Laminin"/>
    <property type="match status" value="1"/>
</dbReference>
<dbReference type="Pfam" id="PF07645">
    <property type="entry name" value="EGF_CA"/>
    <property type="match status" value="2"/>
</dbReference>
<dbReference type="GO" id="GO:0048468">
    <property type="term" value="P:cell development"/>
    <property type="evidence" value="ECO:0007669"/>
    <property type="project" value="UniProtKB-ARBA"/>
</dbReference>
<evidence type="ECO:0000256" key="6">
    <source>
        <dbReference type="ARBA" id="ARBA00022692"/>
    </source>
</evidence>
<dbReference type="PROSITE" id="PS00022">
    <property type="entry name" value="EGF_1"/>
    <property type="match status" value="5"/>
</dbReference>
<evidence type="ECO:0000256" key="14">
    <source>
        <dbReference type="PROSITE-ProRule" id="PRU00076"/>
    </source>
</evidence>
<feature type="domain" description="EGF-like" evidence="17">
    <location>
        <begin position="310"/>
        <end position="346"/>
    </location>
</feature>
<keyword evidence="3" id="KW-1003">Cell membrane</keyword>
<feature type="domain" description="EGF-like" evidence="17">
    <location>
        <begin position="232"/>
        <end position="271"/>
    </location>
</feature>
<dbReference type="PROSITE" id="PS50026">
    <property type="entry name" value="EGF_3"/>
    <property type="match status" value="5"/>
</dbReference>
<dbReference type="GO" id="GO:0051093">
    <property type="term" value="P:negative regulation of developmental process"/>
    <property type="evidence" value="ECO:0007669"/>
    <property type="project" value="UniProtKB-ARBA"/>
</dbReference>
<feature type="domain" description="EGF-like" evidence="17">
    <location>
        <begin position="348"/>
        <end position="388"/>
    </location>
</feature>
<dbReference type="InterPro" id="IPR018097">
    <property type="entry name" value="EGF_Ca-bd_CS"/>
</dbReference>
<keyword evidence="19" id="KW-1185">Reference proteome</keyword>
<accession>A0A1X7UB57</accession>
<keyword evidence="13" id="KW-0325">Glycoprotein</keyword>
<dbReference type="GO" id="GO:0060255">
    <property type="term" value="P:regulation of macromolecule metabolic process"/>
    <property type="evidence" value="ECO:0007669"/>
    <property type="project" value="UniProtKB-ARBA"/>
</dbReference>
<keyword evidence="7 16" id="KW-0732">Signal</keyword>
<dbReference type="SMART" id="SM00179">
    <property type="entry name" value="EGF_CA"/>
    <property type="match status" value="4"/>
</dbReference>
<feature type="domain" description="EGF-like" evidence="17">
    <location>
        <begin position="273"/>
        <end position="308"/>
    </location>
</feature>
<evidence type="ECO:0000313" key="18">
    <source>
        <dbReference type="EnsemblMetazoa" id="Aqu2.1.25006_001"/>
    </source>
</evidence>
<dbReference type="GO" id="GO:0009967">
    <property type="term" value="P:positive regulation of signal transduction"/>
    <property type="evidence" value="ECO:0007669"/>
    <property type="project" value="UniProtKB-ARBA"/>
</dbReference>
<dbReference type="InterPro" id="IPR000152">
    <property type="entry name" value="EGF-type_Asp/Asn_hydroxyl_site"/>
</dbReference>
<dbReference type="PROSITE" id="PS00010">
    <property type="entry name" value="ASX_HYDROXYL"/>
    <property type="match status" value="4"/>
</dbReference>
<dbReference type="InterPro" id="IPR013032">
    <property type="entry name" value="EGF-like_CS"/>
</dbReference>
<evidence type="ECO:0000256" key="4">
    <source>
        <dbReference type="ARBA" id="ARBA00022536"/>
    </source>
</evidence>
<dbReference type="PROSITE" id="PS01187">
    <property type="entry name" value="EGF_CA"/>
    <property type="match status" value="3"/>
</dbReference>
<keyword evidence="11 15" id="KW-0472">Membrane</keyword>
<dbReference type="EnsemblMetazoa" id="Aqu2.1.25006_001">
    <property type="protein sequence ID" value="Aqu2.1.25006_001"/>
    <property type="gene ID" value="Aqu2.1.25006"/>
</dbReference>
<feature type="disulfide bond" evidence="14">
    <location>
        <begin position="298"/>
        <end position="307"/>
    </location>
</feature>